<dbReference type="InterPro" id="IPR042099">
    <property type="entry name" value="ANL_N_sf"/>
</dbReference>
<dbReference type="PROSITE" id="PS00455">
    <property type="entry name" value="AMP_BINDING"/>
    <property type="match status" value="1"/>
</dbReference>
<feature type="domain" description="AMP-dependent synthetase/ligase" evidence="2">
    <location>
        <begin position="44"/>
        <end position="222"/>
    </location>
</feature>
<reference evidence="3" key="1">
    <citation type="submission" date="2023-01" db="EMBL/GenBank/DDBJ databases">
        <title>Genome sequencing of Photorhabdus bodei 09-20.</title>
        <authorList>
            <person name="Kalindamar S."/>
            <person name="Kumru S."/>
        </authorList>
    </citation>
    <scope>NUCLEOTIDE SEQUENCE</scope>
    <source>
        <strain evidence="3">09-20</strain>
    </source>
</reference>
<dbReference type="InterPro" id="IPR000873">
    <property type="entry name" value="AMP-dep_synth/lig_dom"/>
</dbReference>
<dbReference type="SUPFAM" id="SSF56801">
    <property type="entry name" value="Acetyl-CoA synthetase-like"/>
    <property type="match status" value="1"/>
</dbReference>
<evidence type="ECO:0000259" key="2">
    <source>
        <dbReference type="Pfam" id="PF00501"/>
    </source>
</evidence>
<proteinExistence type="predicted"/>
<evidence type="ECO:0000313" key="3">
    <source>
        <dbReference type="EMBL" id="MDB6375029.1"/>
    </source>
</evidence>
<feature type="transmembrane region" description="Helical" evidence="1">
    <location>
        <begin position="148"/>
        <end position="168"/>
    </location>
</feature>
<dbReference type="PANTHER" id="PTHR43845">
    <property type="entry name" value="BLR5969 PROTEIN"/>
    <property type="match status" value="1"/>
</dbReference>
<dbReference type="AlphaFoldDB" id="A0AAW6BMQ5"/>
<dbReference type="InterPro" id="IPR020845">
    <property type="entry name" value="AMP-binding_CS"/>
</dbReference>
<protein>
    <submittedName>
        <fullName evidence="3">AMP-binding protein</fullName>
    </submittedName>
</protein>
<evidence type="ECO:0000313" key="4">
    <source>
        <dbReference type="Proteomes" id="UP001212996"/>
    </source>
</evidence>
<dbReference type="EMBL" id="JAQMFO010000072">
    <property type="protein sequence ID" value="MDB6375029.1"/>
    <property type="molecule type" value="Genomic_DNA"/>
</dbReference>
<keyword evidence="1" id="KW-0472">Membrane</keyword>
<dbReference type="Gene3D" id="3.40.50.12780">
    <property type="entry name" value="N-terminal domain of ligase-like"/>
    <property type="match status" value="1"/>
</dbReference>
<gene>
    <name evidence="3" type="ORF">PH362_24860</name>
</gene>
<accession>A0AAW6BMQ5</accession>
<dbReference type="Proteomes" id="UP001212996">
    <property type="component" value="Unassembled WGS sequence"/>
</dbReference>
<name>A0AAW6BMQ5_9GAMM</name>
<keyword evidence="1" id="KW-1133">Transmembrane helix</keyword>
<dbReference type="Pfam" id="PF00501">
    <property type="entry name" value="AMP-binding"/>
    <property type="match status" value="1"/>
</dbReference>
<dbReference type="PANTHER" id="PTHR43845:SF1">
    <property type="entry name" value="BLR5969 PROTEIN"/>
    <property type="match status" value="1"/>
</dbReference>
<dbReference type="RefSeq" id="WP_113044304.1">
    <property type="nucleotide sequence ID" value="NZ_CAWQKC010000052.1"/>
</dbReference>
<organism evidence="3 4">
    <name type="scientific">Photorhabdus bodei</name>
    <dbReference type="NCBI Taxonomy" id="2029681"/>
    <lineage>
        <taxon>Bacteria</taxon>
        <taxon>Pseudomonadati</taxon>
        <taxon>Pseudomonadota</taxon>
        <taxon>Gammaproteobacteria</taxon>
        <taxon>Enterobacterales</taxon>
        <taxon>Morganellaceae</taxon>
        <taxon>Photorhabdus</taxon>
    </lineage>
</organism>
<comment type="caution">
    <text evidence="3">The sequence shown here is derived from an EMBL/GenBank/DDBJ whole genome shotgun (WGS) entry which is preliminary data.</text>
</comment>
<keyword evidence="1" id="KW-0812">Transmembrane</keyword>
<evidence type="ECO:0000256" key="1">
    <source>
        <dbReference type="SAM" id="Phobius"/>
    </source>
</evidence>
<sequence>MKNYDNSQLFQSERERLATITQLYFSDYQEFCSIVPVNKQILLPVNTPIEAASFPALIGTTSGTTGTMKAVRTAFKVSKNSASNSEHNLIVRLKKQQVFTCQDVVGNLFTINLFSSLHYSACEIAKYCHANVIPIGDIRLLDKKHFHFLVEVGLSVLFGVPASIIQFIEAMKYFDISLSIKKIVFTGESLRKDQEKYILDILGNDLKIIGLYGLSECGFLGLSTENHDQYILFKEDFFFEYDNKFGLLVTSLDHTASYRLIRYPTGDNAKISYRNENLLLTDIRRHIDEFNFMGNVVNCKKITRLIVNKLPDAKIQIELSSDNKGKECLMIKVLSKENDKVDLDSLEEEIRNIPELAEVYSRKRGNVCLIKTDYNDFSLSPRGKHLLIIDNRS</sequence>